<evidence type="ECO:0000313" key="1">
    <source>
        <dbReference type="EMBL" id="AIY16138.1"/>
    </source>
</evidence>
<dbReference type="Pfam" id="PF25595">
    <property type="entry name" value="Phage_TTP_16"/>
    <property type="match status" value="1"/>
</dbReference>
<dbReference type="KEGG" id="psim:KR76_04055"/>
<evidence type="ECO:0000313" key="2">
    <source>
        <dbReference type="Proteomes" id="UP000030300"/>
    </source>
</evidence>
<dbReference type="Proteomes" id="UP000030300">
    <property type="component" value="Chromosome"/>
</dbReference>
<dbReference type="HOGENOM" id="CLU_1537328_0_0_11"/>
<name>A0A0A1DHY2_NOCSI</name>
<protein>
    <submittedName>
        <fullName evidence="1">Uncharacterized protein</fullName>
    </submittedName>
</protein>
<dbReference type="InterPro" id="IPR058009">
    <property type="entry name" value="TTP_Phage_16"/>
</dbReference>
<organism evidence="1 2">
    <name type="scientific">Nocardioides simplex</name>
    <name type="common">Arthrobacter simplex</name>
    <dbReference type="NCBI Taxonomy" id="2045"/>
    <lineage>
        <taxon>Bacteria</taxon>
        <taxon>Bacillati</taxon>
        <taxon>Actinomycetota</taxon>
        <taxon>Actinomycetes</taxon>
        <taxon>Propionibacteriales</taxon>
        <taxon>Nocardioidaceae</taxon>
        <taxon>Pimelobacter</taxon>
    </lineage>
</organism>
<sequence>MVAPSKPQKVQANGKDSWFWVPAIANIQTPKITEINAVSGVNISCYLLAEQEGVTSTTEKVRLARLLCETSTTEGLGEQTWSLADITGVFDPQAAAGSLGKKAWELFQDPVNPGYLARRQGVVAYQDTPEAAVGQFFDIFKVEASQATPGKTANDASGIYSFTAGVALLDQAFNVAAVAGP</sequence>
<dbReference type="RefSeq" id="WP_038676813.1">
    <property type="nucleotide sequence ID" value="NZ_BJMC01000029.1"/>
</dbReference>
<reference evidence="1 2" key="1">
    <citation type="journal article" date="2015" name="Genome Announc.">
        <title>Complete Genome Sequence of Steroid-Transforming Nocardioides simplex VKM Ac-2033D.</title>
        <authorList>
            <person name="Shtratnikova V.Y."/>
            <person name="Schelkunov M.I."/>
            <person name="Pekov Y.A."/>
            <person name="Fokina V.V."/>
            <person name="Logacheva M.D."/>
            <person name="Sokolov S.L."/>
            <person name="Bragin E.Y."/>
            <person name="Ashapkin V.V."/>
            <person name="Donova M.V."/>
        </authorList>
    </citation>
    <scope>NUCLEOTIDE SEQUENCE [LARGE SCALE GENOMIC DNA]</scope>
    <source>
        <strain evidence="1 2">VKM Ac-2033D</strain>
    </source>
</reference>
<accession>A0A0A1DHY2</accession>
<dbReference type="EMBL" id="CP009896">
    <property type="protein sequence ID" value="AIY16138.1"/>
    <property type="molecule type" value="Genomic_DNA"/>
</dbReference>
<dbReference type="STRING" id="2045.KR76_04055"/>
<dbReference type="AlphaFoldDB" id="A0A0A1DHY2"/>
<dbReference type="GeneID" id="96608139"/>
<keyword evidence="2" id="KW-1185">Reference proteome</keyword>
<proteinExistence type="predicted"/>
<dbReference type="OrthoDB" id="5072728at2"/>
<gene>
    <name evidence="1" type="ORF">KR76_04055</name>
</gene>